<proteinExistence type="predicted"/>
<evidence type="ECO:0000313" key="7">
    <source>
        <dbReference type="EMBL" id="MBZ0154740.1"/>
    </source>
</evidence>
<dbReference type="GO" id="GO:0016746">
    <property type="term" value="F:acyltransferase activity"/>
    <property type="evidence" value="ECO:0007669"/>
    <property type="project" value="UniProtKB-KW"/>
</dbReference>
<reference evidence="7" key="2">
    <citation type="submission" date="2021-08" db="EMBL/GenBank/DDBJ databases">
        <authorList>
            <person name="Dalcin Martins P."/>
        </authorList>
    </citation>
    <scope>NUCLEOTIDE SEQUENCE</scope>
    <source>
        <strain evidence="7">MAG_39</strain>
    </source>
</reference>
<keyword evidence="3" id="KW-0997">Cell inner membrane</keyword>
<comment type="subcellular location">
    <subcellularLocation>
        <location evidence="1">Cell inner membrane</location>
    </subcellularLocation>
</comment>
<evidence type="ECO:0000256" key="2">
    <source>
        <dbReference type="ARBA" id="ARBA00022475"/>
    </source>
</evidence>
<dbReference type="EMBL" id="JAIOIV010000010">
    <property type="protein sequence ID" value="MBZ0154740.1"/>
    <property type="molecule type" value="Genomic_DNA"/>
</dbReference>
<comment type="caution">
    <text evidence="7">The sequence shown here is derived from an EMBL/GenBank/DDBJ whole genome shotgun (WGS) entry which is preliminary data.</text>
</comment>
<reference evidence="7" key="1">
    <citation type="journal article" date="2021" name="bioRxiv">
        <title>Unraveling nitrogen, sulfur and carbon metabolic pathways and microbial community transcriptional responses to substrate deprivation and toxicity stresses in a bioreactor mimicking anoxic brackish coastal sediment conditions.</title>
        <authorList>
            <person name="Martins P.D."/>
            <person name="Echeveste M.J."/>
            <person name="Arshad A."/>
            <person name="Kurth J."/>
            <person name="Ouboter H."/>
            <person name="Jetten M.S.M."/>
            <person name="Welte C.U."/>
        </authorList>
    </citation>
    <scope>NUCLEOTIDE SEQUENCE</scope>
    <source>
        <strain evidence="7">MAG_39</strain>
    </source>
</reference>
<keyword evidence="6 7" id="KW-0012">Acyltransferase</keyword>
<dbReference type="Pfam" id="PF03279">
    <property type="entry name" value="Lip_A_acyltrans"/>
    <property type="match status" value="1"/>
</dbReference>
<protein>
    <submittedName>
        <fullName evidence="7">Lysophospholipid acyltransferase family protein</fullName>
    </submittedName>
</protein>
<keyword evidence="4" id="KW-0808">Transferase</keyword>
<dbReference type="PANTHER" id="PTHR30606">
    <property type="entry name" value="LIPID A BIOSYNTHESIS LAUROYL ACYLTRANSFERASE"/>
    <property type="match status" value="1"/>
</dbReference>
<keyword evidence="5" id="KW-0472">Membrane</keyword>
<keyword evidence="2" id="KW-1003">Cell membrane</keyword>
<dbReference type="InterPro" id="IPR004960">
    <property type="entry name" value="LipA_acyltrans"/>
</dbReference>
<dbReference type="PIRSF" id="PIRSF026649">
    <property type="entry name" value="MsbB"/>
    <property type="match status" value="1"/>
</dbReference>
<sequence length="295" mass="33009">MKKAKWLLEAALVIVLSFPLAVLPHRTAGKVGEFLGLFLFSAWRRRRKIALDNIRRALPCLDGNRTAECLARQAFRNLGRSAVEIIRIYYGRESGIIDAVEIRGAEHYDAARSKGKGVLFITGHCGNWELMALAFGRSMGAFSAVARAQNNPYLNRIIERARASYGNAVLYKKGALRGILSRLGRGETVGVLMDQAVVKEEGVVVDFLGRGAWTMKTPALVARKTGAAVLPVFIHREGNGHVITISPEVSLSGNGDTEKAVREDTESFSRYIEDYVRRHPDEWLWIHRRWKRVPQ</sequence>
<name>A0A953M059_9BACT</name>
<dbReference type="GO" id="GO:0009247">
    <property type="term" value="P:glycolipid biosynthetic process"/>
    <property type="evidence" value="ECO:0007669"/>
    <property type="project" value="UniProtKB-ARBA"/>
</dbReference>
<organism evidence="7 8">
    <name type="scientific">Candidatus Nitrobium versatile</name>
    <dbReference type="NCBI Taxonomy" id="2884831"/>
    <lineage>
        <taxon>Bacteria</taxon>
        <taxon>Pseudomonadati</taxon>
        <taxon>Nitrospirota</taxon>
        <taxon>Nitrospiria</taxon>
        <taxon>Nitrospirales</taxon>
        <taxon>Nitrospiraceae</taxon>
        <taxon>Candidatus Nitrobium</taxon>
    </lineage>
</organism>
<evidence type="ECO:0000313" key="8">
    <source>
        <dbReference type="Proteomes" id="UP000705867"/>
    </source>
</evidence>
<evidence type="ECO:0000256" key="6">
    <source>
        <dbReference type="ARBA" id="ARBA00023315"/>
    </source>
</evidence>
<dbReference type="CDD" id="cd07984">
    <property type="entry name" value="LPLAT_LABLAT-like"/>
    <property type="match status" value="1"/>
</dbReference>
<evidence type="ECO:0000256" key="5">
    <source>
        <dbReference type="ARBA" id="ARBA00023136"/>
    </source>
</evidence>
<dbReference type="AlphaFoldDB" id="A0A953M059"/>
<accession>A0A953M059</accession>
<gene>
    <name evidence="7" type="ORF">K8I29_00825</name>
</gene>
<evidence type="ECO:0000256" key="3">
    <source>
        <dbReference type="ARBA" id="ARBA00022519"/>
    </source>
</evidence>
<dbReference type="PANTHER" id="PTHR30606:SF9">
    <property type="entry name" value="LIPID A BIOSYNTHESIS LAUROYLTRANSFERASE"/>
    <property type="match status" value="1"/>
</dbReference>
<evidence type="ECO:0000256" key="4">
    <source>
        <dbReference type="ARBA" id="ARBA00022679"/>
    </source>
</evidence>
<dbReference type="GO" id="GO:0005886">
    <property type="term" value="C:plasma membrane"/>
    <property type="evidence" value="ECO:0007669"/>
    <property type="project" value="UniProtKB-SubCell"/>
</dbReference>
<dbReference type="Proteomes" id="UP000705867">
    <property type="component" value="Unassembled WGS sequence"/>
</dbReference>
<evidence type="ECO:0000256" key="1">
    <source>
        <dbReference type="ARBA" id="ARBA00004533"/>
    </source>
</evidence>